<evidence type="ECO:0000256" key="1">
    <source>
        <dbReference type="ARBA" id="ARBA00022490"/>
    </source>
</evidence>
<comment type="subcellular location">
    <subcellularLocation>
        <location evidence="7">Cytoplasm</location>
    </subcellularLocation>
</comment>
<gene>
    <name evidence="7 9" type="primary">mutH</name>
    <name evidence="9" type="ORF">NCTC13316_01476</name>
</gene>
<evidence type="ECO:0000256" key="4">
    <source>
        <dbReference type="ARBA" id="ARBA00022763"/>
    </source>
</evidence>
<keyword evidence="1 7" id="KW-0963">Cytoplasm</keyword>
<dbReference type="NCBIfam" id="NF003458">
    <property type="entry name" value="PRK05070.1"/>
    <property type="match status" value="1"/>
</dbReference>
<dbReference type="RefSeq" id="WP_115331021.1">
    <property type="nucleotide sequence ID" value="NZ_CAAAHP010000001.1"/>
</dbReference>
<dbReference type="InterPro" id="IPR011337">
    <property type="entry name" value="DNA_rep_MutH/RE_typeII_Sau3AI"/>
</dbReference>
<dbReference type="CDD" id="cd00583">
    <property type="entry name" value="MutH-like"/>
    <property type="match status" value="1"/>
</dbReference>
<comment type="function">
    <text evidence="7">Sequence-specific endonuclease that cleaves unmethylated GATC sequences. It is involved in DNA mismatch repair.</text>
</comment>
<organism evidence="9 10">
    <name type="scientific">Legionella busanensis</name>
    <dbReference type="NCBI Taxonomy" id="190655"/>
    <lineage>
        <taxon>Bacteria</taxon>
        <taxon>Pseudomonadati</taxon>
        <taxon>Pseudomonadota</taxon>
        <taxon>Gammaproteobacteria</taxon>
        <taxon>Legionellales</taxon>
        <taxon>Legionellaceae</taxon>
        <taxon>Legionella</taxon>
    </lineage>
</organism>
<dbReference type="Gene3D" id="3.40.600.10">
    <property type="entry name" value="DNA mismatch repair MutH/Restriction endonuclease, type II"/>
    <property type="match status" value="1"/>
</dbReference>
<dbReference type="Pfam" id="PF02976">
    <property type="entry name" value="MutH"/>
    <property type="match status" value="1"/>
</dbReference>
<dbReference type="SMART" id="SM00927">
    <property type="entry name" value="MutH"/>
    <property type="match status" value="1"/>
</dbReference>
<dbReference type="HAMAP" id="MF_00759">
    <property type="entry name" value="MutH"/>
    <property type="match status" value="1"/>
</dbReference>
<protein>
    <recommendedName>
        <fullName evidence="7">DNA mismatch repair protein MutH</fullName>
    </recommendedName>
    <alternativeName>
        <fullName evidence="7">Methyl-directed mismatch repair protein</fullName>
    </alternativeName>
</protein>
<dbReference type="AlphaFoldDB" id="A0A378JKX2"/>
<evidence type="ECO:0000256" key="3">
    <source>
        <dbReference type="ARBA" id="ARBA00022759"/>
    </source>
</evidence>
<dbReference type="GO" id="GO:0004519">
    <property type="term" value="F:endonuclease activity"/>
    <property type="evidence" value="ECO:0007669"/>
    <property type="project" value="UniProtKB-UniRule"/>
</dbReference>
<dbReference type="SUPFAM" id="SSF52980">
    <property type="entry name" value="Restriction endonuclease-like"/>
    <property type="match status" value="1"/>
</dbReference>
<keyword evidence="3 7" id="KW-0255">Endonuclease</keyword>
<evidence type="ECO:0000256" key="5">
    <source>
        <dbReference type="ARBA" id="ARBA00022801"/>
    </source>
</evidence>
<dbReference type="EMBL" id="UGOD01000001">
    <property type="protein sequence ID" value="STX51381.1"/>
    <property type="molecule type" value="Genomic_DNA"/>
</dbReference>
<evidence type="ECO:0000259" key="8">
    <source>
        <dbReference type="SMART" id="SM00927"/>
    </source>
</evidence>
<keyword evidence="4 7" id="KW-0227">DNA damage</keyword>
<evidence type="ECO:0000313" key="10">
    <source>
        <dbReference type="Proteomes" id="UP000254794"/>
    </source>
</evidence>
<dbReference type="GO" id="GO:0006298">
    <property type="term" value="P:mismatch repair"/>
    <property type="evidence" value="ECO:0007669"/>
    <property type="project" value="UniProtKB-UniRule"/>
</dbReference>
<dbReference type="InterPro" id="IPR011335">
    <property type="entry name" value="Restrct_endonuc-II-like"/>
</dbReference>
<reference evidence="9 10" key="1">
    <citation type="submission" date="2018-06" db="EMBL/GenBank/DDBJ databases">
        <authorList>
            <consortium name="Pathogen Informatics"/>
            <person name="Doyle S."/>
        </authorList>
    </citation>
    <scope>NUCLEOTIDE SEQUENCE [LARGE SCALE GENOMIC DNA]</scope>
    <source>
        <strain evidence="9 10">NCTC13316</strain>
    </source>
</reference>
<dbReference type="GO" id="GO:0003677">
    <property type="term" value="F:DNA binding"/>
    <property type="evidence" value="ECO:0007669"/>
    <property type="project" value="InterPro"/>
</dbReference>
<dbReference type="OrthoDB" id="5634909at2"/>
<keyword evidence="2 7" id="KW-0540">Nuclease</keyword>
<dbReference type="GO" id="GO:0006304">
    <property type="term" value="P:DNA modification"/>
    <property type="evidence" value="ECO:0007669"/>
    <property type="project" value="InterPro"/>
</dbReference>
<evidence type="ECO:0000256" key="2">
    <source>
        <dbReference type="ARBA" id="ARBA00022722"/>
    </source>
</evidence>
<keyword evidence="5 7" id="KW-0378">Hydrolase</keyword>
<keyword evidence="10" id="KW-1185">Reference proteome</keyword>
<proteinExistence type="inferred from homology"/>
<comment type="similarity">
    <text evidence="7">Belongs to the MutH family.</text>
</comment>
<evidence type="ECO:0000256" key="6">
    <source>
        <dbReference type="ARBA" id="ARBA00023204"/>
    </source>
</evidence>
<dbReference type="NCBIfam" id="TIGR02248">
    <property type="entry name" value="mutH_TIGR"/>
    <property type="match status" value="1"/>
</dbReference>
<accession>A0A378JKX2</accession>
<dbReference type="GO" id="GO:0016787">
    <property type="term" value="F:hydrolase activity"/>
    <property type="evidence" value="ECO:0007669"/>
    <property type="project" value="UniProtKB-KW"/>
</dbReference>
<dbReference type="Proteomes" id="UP000254794">
    <property type="component" value="Unassembled WGS sequence"/>
</dbReference>
<sequence>MNGRLLKVPPINEKELLARCLQIEGISFAQLANLIQTTIPKDQSKRKGWAGLAIEIILGATAGTKALPDFIHLGVELKTIPFNGLGKPAESTFITTIPLLTVHQQNWLSSECYKKLKRILWIPVEGAREIPFEERRIGHAYLWSPTAEEEAILKNDWLELTTMIGTGRLENIDASLGQYLQVRPKAANARSLCYGFNSEGSRILTLPRGFYLRRQFTEAVFAMK</sequence>
<dbReference type="InterPro" id="IPR004230">
    <property type="entry name" value="DNA_mismatch_repair_MutH"/>
</dbReference>
<feature type="domain" description="DNA mismatch repair MutH/Type II restriction enzyme Sau3AI" evidence="8">
    <location>
        <begin position="58"/>
        <end position="156"/>
    </location>
</feature>
<name>A0A378JKX2_9GAMM</name>
<keyword evidence="6 7" id="KW-0234">DNA repair</keyword>
<evidence type="ECO:0000256" key="7">
    <source>
        <dbReference type="HAMAP-Rule" id="MF_00759"/>
    </source>
</evidence>
<evidence type="ECO:0000313" key="9">
    <source>
        <dbReference type="EMBL" id="STX51381.1"/>
    </source>
</evidence>
<dbReference type="InterPro" id="IPR037057">
    <property type="entry name" value="DNA_rep_MutH/T2_RE_sf"/>
</dbReference>
<dbReference type="GO" id="GO:0005737">
    <property type="term" value="C:cytoplasm"/>
    <property type="evidence" value="ECO:0007669"/>
    <property type="project" value="UniProtKB-SubCell"/>
</dbReference>